<feature type="transmembrane region" description="Helical" evidence="6">
    <location>
        <begin position="345"/>
        <end position="369"/>
    </location>
</feature>
<evidence type="ECO:0000313" key="7">
    <source>
        <dbReference type="EMBL" id="QJR34752.1"/>
    </source>
</evidence>
<feature type="transmembrane region" description="Helical" evidence="6">
    <location>
        <begin position="162"/>
        <end position="179"/>
    </location>
</feature>
<feature type="transmembrane region" description="Helical" evidence="6">
    <location>
        <begin position="381"/>
        <end position="399"/>
    </location>
</feature>
<evidence type="ECO:0000256" key="6">
    <source>
        <dbReference type="SAM" id="Phobius"/>
    </source>
</evidence>
<dbReference type="InterPro" id="IPR000175">
    <property type="entry name" value="Na/ntran_symport"/>
</dbReference>
<feature type="transmembrane region" description="Helical" evidence="6">
    <location>
        <begin position="452"/>
        <end position="472"/>
    </location>
</feature>
<keyword evidence="8" id="KW-1185">Reference proteome</keyword>
<dbReference type="AlphaFoldDB" id="A0A6M4IP69"/>
<dbReference type="RefSeq" id="WP_171224180.1">
    <property type="nucleotide sequence ID" value="NZ_CP053085.1"/>
</dbReference>
<keyword evidence="2" id="KW-0813">Transport</keyword>
<dbReference type="Proteomes" id="UP000500938">
    <property type="component" value="Chromosome"/>
</dbReference>
<accession>A0A6M4IP69</accession>
<reference evidence="7 8" key="1">
    <citation type="submission" date="2020-05" db="EMBL/GenBank/DDBJ databases">
        <title>Complete genome sequence of Gemmatimonas greenlandica TET16.</title>
        <authorList>
            <person name="Zeng Y."/>
        </authorList>
    </citation>
    <scope>NUCLEOTIDE SEQUENCE [LARGE SCALE GENOMIC DNA]</scope>
    <source>
        <strain evidence="7 8">TET16</strain>
    </source>
</reference>
<keyword evidence="4 6" id="KW-1133">Transmembrane helix</keyword>
<proteinExistence type="predicted"/>
<dbReference type="EMBL" id="CP053085">
    <property type="protein sequence ID" value="QJR34752.1"/>
    <property type="molecule type" value="Genomic_DNA"/>
</dbReference>
<dbReference type="KEGG" id="ggr:HKW67_04095"/>
<evidence type="ECO:0000256" key="2">
    <source>
        <dbReference type="ARBA" id="ARBA00022448"/>
    </source>
</evidence>
<feature type="transmembrane region" description="Helical" evidence="6">
    <location>
        <begin position="12"/>
        <end position="33"/>
    </location>
</feature>
<evidence type="ECO:0000256" key="1">
    <source>
        <dbReference type="ARBA" id="ARBA00004141"/>
    </source>
</evidence>
<name>A0A6M4IP69_9BACT</name>
<feature type="transmembrane region" description="Helical" evidence="6">
    <location>
        <begin position="411"/>
        <end position="432"/>
    </location>
</feature>
<gene>
    <name evidence="7" type="ORF">HKW67_04095</name>
</gene>
<feature type="transmembrane region" description="Helical" evidence="6">
    <location>
        <begin position="290"/>
        <end position="314"/>
    </location>
</feature>
<evidence type="ECO:0000256" key="5">
    <source>
        <dbReference type="ARBA" id="ARBA00023136"/>
    </source>
</evidence>
<feature type="transmembrane region" description="Helical" evidence="6">
    <location>
        <begin position="191"/>
        <end position="212"/>
    </location>
</feature>
<keyword evidence="5 6" id="KW-0472">Membrane</keyword>
<dbReference type="PANTHER" id="PTHR42948:SF1">
    <property type="entry name" value="TRANSPORTER"/>
    <property type="match status" value="1"/>
</dbReference>
<keyword evidence="3 6" id="KW-0812">Transmembrane</keyword>
<feature type="transmembrane region" description="Helical" evidence="6">
    <location>
        <begin position="500"/>
        <end position="523"/>
    </location>
</feature>
<feature type="transmembrane region" description="Helical" evidence="6">
    <location>
        <begin position="242"/>
        <end position="269"/>
    </location>
</feature>
<sequence length="544" mass="59110">MSSSNSGSNEAWGSRIGLILAMAGNAVGLGNFLRFPRQAAANGGGSYMIAYFIALLLLGIPLMWIEWGVGRNGGRYRKGHLPGMFAALWKHPAAKYVGVVGMVVPLGVMIYYTYIESWTLAFAIFSATKDYWGITSQEGMIGYLRSFQGLTPAGGTEYHASYTPYAFFAFTMLINIYVLSKGISGGIEKLAKIGMPILFLFAIVLAGVVLTLPAQPGVGATPAQGLEFIYAPDFSRLGSPGIWLAAAGQIFFTLSVGMGSLQAYASYLSTKDDIALNGIATAATNETAEVVLGGSIAIPAAVTFFGVAGAMQIAQGGSFDLGFATMPVVFQQIDKTLPIGNLLGVMWFGLLFFAGITSSVSMLTPITAFFREEFGIAREKVAWTLGAICFCIGMLHVHWLGHGFLDEWDYWVGTFGLVLVAITEVIIFVWIFKPENAWKSIHMGADINIPKIFKFIMTYVTPIYLLVILTWWGKDEALPILLNQRSAGSSSPVSDVDMPYITISRGILVLFVIVFLFFIRTAWKKNGYDDRKGFVEIDTNRAES</sequence>
<dbReference type="GO" id="GO:0016020">
    <property type="term" value="C:membrane"/>
    <property type="evidence" value="ECO:0007669"/>
    <property type="project" value="UniProtKB-SubCell"/>
</dbReference>
<feature type="transmembrane region" description="Helical" evidence="6">
    <location>
        <begin position="45"/>
        <end position="65"/>
    </location>
</feature>
<organism evidence="7 8">
    <name type="scientific">Gemmatimonas groenlandica</name>
    <dbReference type="NCBI Taxonomy" id="2732249"/>
    <lineage>
        <taxon>Bacteria</taxon>
        <taxon>Pseudomonadati</taxon>
        <taxon>Gemmatimonadota</taxon>
        <taxon>Gemmatimonadia</taxon>
        <taxon>Gemmatimonadales</taxon>
        <taxon>Gemmatimonadaceae</taxon>
        <taxon>Gemmatimonas</taxon>
    </lineage>
</organism>
<comment type="subcellular location">
    <subcellularLocation>
        <location evidence="1">Membrane</location>
        <topology evidence="1">Multi-pass membrane protein</topology>
    </subcellularLocation>
</comment>
<dbReference type="PRINTS" id="PR00176">
    <property type="entry name" value="NANEUSMPORT"/>
</dbReference>
<evidence type="ECO:0000313" key="8">
    <source>
        <dbReference type="Proteomes" id="UP000500938"/>
    </source>
</evidence>
<dbReference type="NCBIfam" id="NF037979">
    <property type="entry name" value="Na_transp"/>
    <property type="match status" value="1"/>
</dbReference>
<dbReference type="Pfam" id="PF00209">
    <property type="entry name" value="SNF"/>
    <property type="match status" value="2"/>
</dbReference>
<dbReference type="InterPro" id="IPR037272">
    <property type="entry name" value="SNS_sf"/>
</dbReference>
<evidence type="ECO:0000256" key="4">
    <source>
        <dbReference type="ARBA" id="ARBA00022989"/>
    </source>
</evidence>
<protein>
    <submittedName>
        <fullName evidence="7">Sodium-dependent transporter</fullName>
    </submittedName>
</protein>
<dbReference type="SUPFAM" id="SSF161070">
    <property type="entry name" value="SNF-like"/>
    <property type="match status" value="1"/>
</dbReference>
<feature type="transmembrane region" description="Helical" evidence="6">
    <location>
        <begin position="93"/>
        <end position="114"/>
    </location>
</feature>
<evidence type="ECO:0000256" key="3">
    <source>
        <dbReference type="ARBA" id="ARBA00022692"/>
    </source>
</evidence>
<dbReference type="PROSITE" id="PS50267">
    <property type="entry name" value="NA_NEUROTRAN_SYMP_3"/>
    <property type="match status" value="1"/>
</dbReference>
<dbReference type="PANTHER" id="PTHR42948">
    <property type="entry name" value="TRANSPORTER"/>
    <property type="match status" value="1"/>
</dbReference>